<sequence>MKELAQKNESVECWLTSDVSDDQLQKFWNGLSQHARQELLRVDRQTFLEQLRKNMFCSRCHGFLVQEFAQIAMYRQYDNVGHQDPYVDPWGCLTTTSDGTLTLLDRCLLSTYLEGIQKVFHFSRRSERERELRSPNSCGVGGRRWKGPARREACAAHTIPLSLDQLVEFWSVQVEETRQSLFRMKEEDFVGHLLVRLDNNRFCRECRQNVHREFKKIKELTSLRKESGIQFEISHDTVQADWSNAFIDTEECYHHFEWGIGTAEGKSDILDFKDVGLTKNVQEKGLDISGLDACYLTIRAWKIDGDFTELSIKSHTLKGHQYCTLEVGDGFVTVALGESLQNFFKHANEVVKEDYNLLDENRNRLDGGCSRPQGHPKSPEAARKFLLDAATIFFTERVQKAFQETIARWNAHSIFVSLALKMLEERAQVACKERTRLENQIKLLEEEEKEKEVERKTRKGNKERGKKLRRKERKENEKNGENCSPTKQQLAPVVNIKESTIVAVEPDAVETGKVMSSRPVSPHIQNEHEKDGYMRRNMRNSSDVSPDENFASSNDKNGSSGSDQLKYSGRKLNDRYQQDASSKCSPNKQFAVVPGSGIMINKLDDRFDTSSRTIIQQNKHSKSTKSVSRAGHISKSSFFRNKFSLGDYMHDSPQTEEVGEPKKLQMKHIGTYSQSADTARSCNLSGDAMKPSEPLDTPGVRGQVAVCIEDEDDVKKESKSSKLGMGNNSHNGFHLNKETCQYSTEVVDVCSYSTRARNPSVSNTSGSNSWSSCLSEGNSGPSSNTQVTEPLSNSESKGSCQQSVRGESSQRQQIWVCKSEPVMDKKQRANEGEPIRSCWLDKKRIHTPGKVSQENDNSNPHFSQAEDKGSSFFHFGGPLTLADAYRSDSLPSEDAIGGRNKGVSFKEYKLFASNKGITFSILGL</sequence>
<organism evidence="2 3">
    <name type="scientific">Daucus carota subsp. sativus</name>
    <name type="common">Carrot</name>
    <dbReference type="NCBI Taxonomy" id="79200"/>
    <lineage>
        <taxon>Eukaryota</taxon>
        <taxon>Viridiplantae</taxon>
        <taxon>Streptophyta</taxon>
        <taxon>Embryophyta</taxon>
        <taxon>Tracheophyta</taxon>
        <taxon>Spermatophyta</taxon>
        <taxon>Magnoliopsida</taxon>
        <taxon>eudicotyledons</taxon>
        <taxon>Gunneridae</taxon>
        <taxon>Pentapetalae</taxon>
        <taxon>asterids</taxon>
        <taxon>campanulids</taxon>
        <taxon>Apiales</taxon>
        <taxon>Apiaceae</taxon>
        <taxon>Apioideae</taxon>
        <taxon>Scandiceae</taxon>
        <taxon>Daucinae</taxon>
        <taxon>Daucus</taxon>
        <taxon>Daucus sect. Daucus</taxon>
    </lineage>
</organism>
<feature type="region of interest" description="Disordered" evidence="1">
    <location>
        <begin position="756"/>
        <end position="815"/>
    </location>
</feature>
<feature type="compositionally biased region" description="Low complexity" evidence="1">
    <location>
        <begin position="552"/>
        <end position="563"/>
    </location>
</feature>
<dbReference type="PANTHER" id="PTHR16897:SF2">
    <property type="entry name" value="OS03G0226600 PROTEIN"/>
    <property type="match status" value="1"/>
</dbReference>
<dbReference type="EMBL" id="CP093348">
    <property type="protein sequence ID" value="WOH07209.1"/>
    <property type="molecule type" value="Genomic_DNA"/>
</dbReference>
<protein>
    <submittedName>
        <fullName evidence="2">Uncharacterized protein</fullName>
    </submittedName>
</protein>
<evidence type="ECO:0000313" key="2">
    <source>
        <dbReference type="EMBL" id="WOH07209.1"/>
    </source>
</evidence>
<name>A0A164X6H2_DAUCS</name>
<accession>A0A164X6H2</accession>
<feature type="compositionally biased region" description="Basic and acidic residues" evidence="1">
    <location>
        <begin position="450"/>
        <end position="463"/>
    </location>
</feature>
<feature type="region of interest" description="Disordered" evidence="1">
    <location>
        <begin position="447"/>
        <end position="491"/>
    </location>
</feature>
<dbReference type="AlphaFoldDB" id="A0A164X6H2"/>
<reference evidence="2" key="1">
    <citation type="journal article" date="2016" name="Nat. Genet.">
        <title>A high-quality carrot genome assembly provides new insights into carotenoid accumulation and asterid genome evolution.</title>
        <authorList>
            <person name="Iorizzo M."/>
            <person name="Ellison S."/>
            <person name="Senalik D."/>
            <person name="Zeng P."/>
            <person name="Satapoomin P."/>
            <person name="Huang J."/>
            <person name="Bowman M."/>
            <person name="Iovene M."/>
            <person name="Sanseverino W."/>
            <person name="Cavagnaro P."/>
            <person name="Yildiz M."/>
            <person name="Macko-Podgorni A."/>
            <person name="Moranska E."/>
            <person name="Grzebelus E."/>
            <person name="Grzebelus D."/>
            <person name="Ashrafi H."/>
            <person name="Zheng Z."/>
            <person name="Cheng S."/>
            <person name="Spooner D."/>
            <person name="Van Deynze A."/>
            <person name="Simon P."/>
        </authorList>
    </citation>
    <scope>NUCLEOTIDE SEQUENCE</scope>
    <source>
        <tissue evidence="2">Leaf</tissue>
    </source>
</reference>
<proteinExistence type="predicted"/>
<gene>
    <name evidence="2" type="ORF">DCAR_0626638</name>
</gene>
<evidence type="ECO:0000256" key="1">
    <source>
        <dbReference type="SAM" id="MobiDB-lite"/>
    </source>
</evidence>
<dbReference type="OrthoDB" id="567691at2759"/>
<feature type="compositionally biased region" description="Low complexity" evidence="1">
    <location>
        <begin position="758"/>
        <end position="780"/>
    </location>
</feature>
<keyword evidence="3" id="KW-1185">Reference proteome</keyword>
<feature type="compositionally biased region" description="Basic and acidic residues" evidence="1">
    <location>
        <begin position="525"/>
        <end position="534"/>
    </location>
</feature>
<dbReference type="Proteomes" id="UP000077755">
    <property type="component" value="Chromosome 6"/>
</dbReference>
<reference evidence="2" key="2">
    <citation type="submission" date="2022-03" db="EMBL/GenBank/DDBJ databases">
        <title>Draft title - Genomic analysis of global carrot germplasm unveils the trajectory of domestication and the origin of high carotenoid orange carrot.</title>
        <authorList>
            <person name="Iorizzo M."/>
            <person name="Ellison S."/>
            <person name="Senalik D."/>
            <person name="Macko-Podgorni A."/>
            <person name="Grzebelus D."/>
            <person name="Bostan H."/>
            <person name="Rolling W."/>
            <person name="Curaba J."/>
            <person name="Simon P."/>
        </authorList>
    </citation>
    <scope>NUCLEOTIDE SEQUENCE</scope>
    <source>
        <tissue evidence="2">Leaf</tissue>
    </source>
</reference>
<feature type="compositionally biased region" description="Polar residues" evidence="1">
    <location>
        <begin position="781"/>
        <end position="813"/>
    </location>
</feature>
<feature type="region of interest" description="Disordered" evidence="1">
    <location>
        <begin position="512"/>
        <end position="567"/>
    </location>
</feature>
<dbReference type="Gramene" id="KZM92771">
    <property type="protein sequence ID" value="KZM92771"/>
    <property type="gene ID" value="DCAR_019864"/>
</dbReference>
<feature type="region of interest" description="Disordered" evidence="1">
    <location>
        <begin position="848"/>
        <end position="869"/>
    </location>
</feature>
<feature type="compositionally biased region" description="Polar residues" evidence="1">
    <location>
        <begin position="850"/>
        <end position="862"/>
    </location>
</feature>
<dbReference type="PANTHER" id="PTHR16897">
    <property type="entry name" value="OS10G0105400 PROTEIN"/>
    <property type="match status" value="1"/>
</dbReference>
<evidence type="ECO:0000313" key="3">
    <source>
        <dbReference type="Proteomes" id="UP000077755"/>
    </source>
</evidence>